<dbReference type="PRINTS" id="PR00364">
    <property type="entry name" value="DISEASERSIST"/>
</dbReference>
<dbReference type="PANTHER" id="PTHR47691">
    <property type="entry name" value="REGULATOR-RELATED"/>
    <property type="match status" value="1"/>
</dbReference>
<dbReference type="PANTHER" id="PTHR47691:SF3">
    <property type="entry name" value="HTH-TYPE TRANSCRIPTIONAL REGULATOR RV0890C-RELATED"/>
    <property type="match status" value="1"/>
</dbReference>
<reference evidence="3 4" key="1">
    <citation type="submission" date="2024-09" db="EMBL/GenBank/DDBJ databases">
        <authorList>
            <person name="Sun Q."/>
            <person name="Mori K."/>
        </authorList>
    </citation>
    <scope>NUCLEOTIDE SEQUENCE [LARGE SCALE GENOMIC DNA]</scope>
    <source>
        <strain evidence="3 4">CGMCC 1.15906</strain>
    </source>
</reference>
<dbReference type="Gene3D" id="1.25.40.10">
    <property type="entry name" value="Tetratricopeptide repeat domain"/>
    <property type="match status" value="2"/>
</dbReference>
<dbReference type="InterPro" id="IPR002182">
    <property type="entry name" value="NB-ARC"/>
</dbReference>
<dbReference type="Pfam" id="PF13560">
    <property type="entry name" value="HTH_31"/>
    <property type="match status" value="1"/>
</dbReference>
<dbReference type="SUPFAM" id="SSF48452">
    <property type="entry name" value="TPR-like"/>
    <property type="match status" value="2"/>
</dbReference>
<dbReference type="CDD" id="cd00093">
    <property type="entry name" value="HTH_XRE"/>
    <property type="match status" value="1"/>
</dbReference>
<evidence type="ECO:0000256" key="1">
    <source>
        <dbReference type="SAM" id="MobiDB-lite"/>
    </source>
</evidence>
<dbReference type="InterPro" id="IPR011990">
    <property type="entry name" value="TPR-like_helical_dom_sf"/>
</dbReference>
<dbReference type="SUPFAM" id="SSF47413">
    <property type="entry name" value="lambda repressor-like DNA-binding domains"/>
    <property type="match status" value="1"/>
</dbReference>
<dbReference type="SMART" id="SM00530">
    <property type="entry name" value="HTH_XRE"/>
    <property type="match status" value="1"/>
</dbReference>
<sequence>MASELLGFAALLREFRTRAGLTQAGLAELATLSPQAVSTLERGKRTSPRRETVLLLAEALRLSAHDRARLLYASRPDSEPPPEPIPGTDSPERADVPRMLPPTVGDFTGRERQIAELTTALSNTTSVGVAAVVGMGGVGKTALAVHVAHQLADEFPDGQLYVDLRGFGPDDPMPAGQALSMLLAALGVPANEIPVDPVHAAGRYRSLLAGKRVLVVLDNASDAQQALDLLPGTAGSAVIVTSRRSLTTLPGVQQIQLDTFSDGEAIGLLASVAGDSRIEAEPAAVRELIRRCGHLPLAIRIVGARLAARPPWPVSLVNTRLGDKHRQLDELEHHDLGVRSSLGLSLEQLAQSDDPRDRQAVEALVVLTFCPGPDIGIPAAAALLDVDTDTAERLMERLVDNGLLETRLPGRYRFHDLVGIYAQEYGAAQLPPTARPIAIERLLKLYAGIAWRLADLQYGLDERQTWYDADLVGPLPTIDDEAATTDWFYSERRHIRALIRLALGMSERIDRLTVQLTTAMFPVYQNASMMADYLELGALTRERAEPAMLGIAWHDMAAALGHLGRWNEAVEGMRKALDLFEKVDDQHGRAAALCNLSYLFALLGRIEEGIRVGHQALEIASALESHSREVQCYLSLGILYGHEGNSECELDYYDRALTLLKDADRPLRLARALNNIGIAHRRAHRLVQSAEVLQESITVCQRNHLTTFEIIATVELARTQLEQDKLADALAHGRTSAERARILHDQTLEARALQVVGCVLDARGLHDEARAEWTAARTLYAELGAKASVDDLELLISPN</sequence>
<evidence type="ECO:0000313" key="4">
    <source>
        <dbReference type="Proteomes" id="UP001589890"/>
    </source>
</evidence>
<comment type="caution">
    <text evidence="3">The sequence shown here is derived from an EMBL/GenBank/DDBJ whole genome shotgun (WGS) entry which is preliminary data.</text>
</comment>
<dbReference type="EMBL" id="JBHLTC010000029">
    <property type="protein sequence ID" value="MFC0626831.1"/>
    <property type="molecule type" value="Genomic_DNA"/>
</dbReference>
<dbReference type="SUPFAM" id="SSF52540">
    <property type="entry name" value="P-loop containing nucleoside triphosphate hydrolases"/>
    <property type="match status" value="1"/>
</dbReference>
<dbReference type="SMART" id="SM00028">
    <property type="entry name" value="TPR"/>
    <property type="match status" value="5"/>
</dbReference>
<proteinExistence type="predicted"/>
<keyword evidence="4" id="KW-1185">Reference proteome</keyword>
<organism evidence="3 4">
    <name type="scientific">Kribbella deserti</name>
    <dbReference type="NCBI Taxonomy" id="1926257"/>
    <lineage>
        <taxon>Bacteria</taxon>
        <taxon>Bacillati</taxon>
        <taxon>Actinomycetota</taxon>
        <taxon>Actinomycetes</taxon>
        <taxon>Propionibacteriales</taxon>
        <taxon>Kribbellaceae</taxon>
        <taxon>Kribbella</taxon>
    </lineage>
</organism>
<dbReference type="Pfam" id="PF13424">
    <property type="entry name" value="TPR_12"/>
    <property type="match status" value="1"/>
</dbReference>
<feature type="domain" description="HTH cro/C1-type" evidence="2">
    <location>
        <begin position="12"/>
        <end position="67"/>
    </location>
</feature>
<dbReference type="InterPro" id="IPR019734">
    <property type="entry name" value="TPR_rpt"/>
</dbReference>
<dbReference type="InterPro" id="IPR001387">
    <property type="entry name" value="Cro/C1-type_HTH"/>
</dbReference>
<dbReference type="Gene3D" id="3.40.50.300">
    <property type="entry name" value="P-loop containing nucleotide triphosphate hydrolases"/>
    <property type="match status" value="1"/>
</dbReference>
<feature type="region of interest" description="Disordered" evidence="1">
    <location>
        <begin position="72"/>
        <end position="106"/>
    </location>
</feature>
<dbReference type="Pfam" id="PF00931">
    <property type="entry name" value="NB-ARC"/>
    <property type="match status" value="1"/>
</dbReference>
<name>A0ABV6QQB8_9ACTN</name>
<dbReference type="RefSeq" id="WP_380050865.1">
    <property type="nucleotide sequence ID" value="NZ_JBHLTC010000029.1"/>
</dbReference>
<gene>
    <name evidence="3" type="ORF">ACFFGN_22315</name>
</gene>
<evidence type="ECO:0000313" key="3">
    <source>
        <dbReference type="EMBL" id="MFC0626831.1"/>
    </source>
</evidence>
<dbReference type="PROSITE" id="PS50943">
    <property type="entry name" value="HTH_CROC1"/>
    <property type="match status" value="1"/>
</dbReference>
<protein>
    <submittedName>
        <fullName evidence="3">Tetratricopeptide repeat protein</fullName>
    </submittedName>
</protein>
<dbReference type="InterPro" id="IPR010982">
    <property type="entry name" value="Lambda_DNA-bd_dom_sf"/>
</dbReference>
<accession>A0ABV6QQB8</accession>
<dbReference type="Gene3D" id="1.10.260.40">
    <property type="entry name" value="lambda repressor-like DNA-binding domains"/>
    <property type="match status" value="1"/>
</dbReference>
<dbReference type="InterPro" id="IPR027417">
    <property type="entry name" value="P-loop_NTPase"/>
</dbReference>
<dbReference type="Proteomes" id="UP001589890">
    <property type="component" value="Unassembled WGS sequence"/>
</dbReference>
<evidence type="ECO:0000259" key="2">
    <source>
        <dbReference type="PROSITE" id="PS50943"/>
    </source>
</evidence>